<dbReference type="PANTHER" id="PTHR42928">
    <property type="entry name" value="TRICARBOXYLATE-BINDING PROTEIN"/>
    <property type="match status" value="1"/>
</dbReference>
<evidence type="ECO:0000313" key="3">
    <source>
        <dbReference type="EMBL" id="OAK60702.1"/>
    </source>
</evidence>
<reference evidence="3 4" key="1">
    <citation type="submission" date="2016-03" db="EMBL/GenBank/DDBJ databases">
        <title>Genome sequence of Variovorax paradoxus KB5.</title>
        <authorList>
            <person name="Jeong H."/>
            <person name="Hong C.E."/>
            <person name="Jo S.H."/>
            <person name="Park J.M."/>
        </authorList>
    </citation>
    <scope>NUCLEOTIDE SEQUENCE [LARGE SCALE GENOMIC DNA]</scope>
    <source>
        <strain evidence="3 4">KB5</strain>
    </source>
</reference>
<evidence type="ECO:0000313" key="4">
    <source>
        <dbReference type="Proteomes" id="UP000077852"/>
    </source>
</evidence>
<gene>
    <name evidence="3" type="ORF">A3K87_23230</name>
</gene>
<comment type="similarity">
    <text evidence="1">Belongs to the UPF0065 (bug) family.</text>
</comment>
<sequence>MKLSRRRFAAIPAALLVQLALPAAAQDSYPQRPVKLIVPFAPGGSTDIVARLVADKMQATLGQPVVVDNRAGGGGMIGSEAVARAEADGYTLGIGTVSTLTVNPVMLKANRVDPLKDLAPITMLATVPTVLMVHPSFPGRSFEQVVAEVRARPDIYNIGSSGPGSISHLLIEAMNADLKFRLRHVPYRGMGPAMTAALAGETQVSIDQYPSSAPHIKSGKLVPFAVGASKRLQALPSVPTLKELGQPDLNQLAMTWFGLVAPAKTPAAIQKRLHEAAVAALRDPALIARLNEMDADPVGGSADAFRSQIETGLARNRRIMQAAGIGPE</sequence>
<feature type="signal peptide" evidence="2">
    <location>
        <begin position="1"/>
        <end position="25"/>
    </location>
</feature>
<dbReference type="EMBL" id="LVHG01000060">
    <property type="protein sequence ID" value="OAK60702.1"/>
    <property type="molecule type" value="Genomic_DNA"/>
</dbReference>
<dbReference type="Proteomes" id="UP000077852">
    <property type="component" value="Unassembled WGS sequence"/>
</dbReference>
<dbReference type="Pfam" id="PF03401">
    <property type="entry name" value="TctC"/>
    <property type="match status" value="1"/>
</dbReference>
<dbReference type="AlphaFoldDB" id="A0AA91DKE8"/>
<dbReference type="PANTHER" id="PTHR42928:SF5">
    <property type="entry name" value="BLR1237 PROTEIN"/>
    <property type="match status" value="1"/>
</dbReference>
<feature type="chain" id="PRO_5041635483" evidence="2">
    <location>
        <begin position="26"/>
        <end position="328"/>
    </location>
</feature>
<evidence type="ECO:0000256" key="1">
    <source>
        <dbReference type="ARBA" id="ARBA00006987"/>
    </source>
</evidence>
<name>A0AA91DKE8_VARPD</name>
<dbReference type="Gene3D" id="3.40.190.10">
    <property type="entry name" value="Periplasmic binding protein-like II"/>
    <property type="match status" value="1"/>
</dbReference>
<dbReference type="PIRSF" id="PIRSF017082">
    <property type="entry name" value="YflP"/>
    <property type="match status" value="1"/>
</dbReference>
<dbReference type="CDD" id="cd07012">
    <property type="entry name" value="PBP2_Bug_TTT"/>
    <property type="match status" value="1"/>
</dbReference>
<dbReference type="InterPro" id="IPR042100">
    <property type="entry name" value="Bug_dom1"/>
</dbReference>
<dbReference type="SUPFAM" id="SSF53850">
    <property type="entry name" value="Periplasmic binding protein-like II"/>
    <property type="match status" value="1"/>
</dbReference>
<keyword evidence="2" id="KW-0732">Signal</keyword>
<proteinExistence type="inferred from homology"/>
<protein>
    <submittedName>
        <fullName evidence="3">ABC transporter substrate-binding protein</fullName>
    </submittedName>
</protein>
<dbReference type="InterPro" id="IPR005064">
    <property type="entry name" value="BUG"/>
</dbReference>
<dbReference type="RefSeq" id="WP_081269669.1">
    <property type="nucleotide sequence ID" value="NZ_LVHG01000060.1"/>
</dbReference>
<comment type="caution">
    <text evidence="3">The sequence shown here is derived from an EMBL/GenBank/DDBJ whole genome shotgun (WGS) entry which is preliminary data.</text>
</comment>
<organism evidence="3 4">
    <name type="scientific">Variovorax paradoxus</name>
    <dbReference type="NCBI Taxonomy" id="34073"/>
    <lineage>
        <taxon>Bacteria</taxon>
        <taxon>Pseudomonadati</taxon>
        <taxon>Pseudomonadota</taxon>
        <taxon>Betaproteobacteria</taxon>
        <taxon>Burkholderiales</taxon>
        <taxon>Comamonadaceae</taxon>
        <taxon>Variovorax</taxon>
    </lineage>
</organism>
<accession>A0AA91DKE8</accession>
<dbReference type="Gene3D" id="3.40.190.150">
    <property type="entry name" value="Bordetella uptake gene, domain 1"/>
    <property type="match status" value="1"/>
</dbReference>
<evidence type="ECO:0000256" key="2">
    <source>
        <dbReference type="SAM" id="SignalP"/>
    </source>
</evidence>